<evidence type="ECO:0000259" key="1">
    <source>
        <dbReference type="Pfam" id="PF17900"/>
    </source>
</evidence>
<proteinExistence type="predicted"/>
<dbReference type="GO" id="GO:0043171">
    <property type="term" value="P:peptide catabolic process"/>
    <property type="evidence" value="ECO:0007669"/>
    <property type="project" value="TreeGrafter"/>
</dbReference>
<organism evidence="2 3">
    <name type="scientific">Taxus chinensis</name>
    <name type="common">Chinese yew</name>
    <name type="synonym">Taxus wallichiana var. chinensis</name>
    <dbReference type="NCBI Taxonomy" id="29808"/>
    <lineage>
        <taxon>Eukaryota</taxon>
        <taxon>Viridiplantae</taxon>
        <taxon>Streptophyta</taxon>
        <taxon>Embryophyta</taxon>
        <taxon>Tracheophyta</taxon>
        <taxon>Spermatophyta</taxon>
        <taxon>Pinopsida</taxon>
        <taxon>Pinidae</taxon>
        <taxon>Conifers II</taxon>
        <taxon>Cupressales</taxon>
        <taxon>Taxaceae</taxon>
        <taxon>Taxus</taxon>
    </lineage>
</organism>
<dbReference type="SUPFAM" id="SSF63737">
    <property type="entry name" value="Leukotriene A4 hydrolase N-terminal domain"/>
    <property type="match status" value="1"/>
</dbReference>
<protein>
    <recommendedName>
        <fullName evidence="1">Aminopeptidase N-like N-terminal domain-containing protein</fullName>
    </recommendedName>
</protein>
<dbReference type="PANTHER" id="PTHR11533:SF174">
    <property type="entry name" value="PUROMYCIN-SENSITIVE AMINOPEPTIDASE-RELATED"/>
    <property type="match status" value="1"/>
</dbReference>
<dbReference type="PANTHER" id="PTHR11533">
    <property type="entry name" value="PROTEASE M1 ZINC METALLOPROTEASE"/>
    <property type="match status" value="1"/>
</dbReference>
<dbReference type="GO" id="GO:0008270">
    <property type="term" value="F:zinc ion binding"/>
    <property type="evidence" value="ECO:0007669"/>
    <property type="project" value="TreeGrafter"/>
</dbReference>
<gene>
    <name evidence="2" type="ORF">KI387_033757</name>
</gene>
<evidence type="ECO:0000313" key="2">
    <source>
        <dbReference type="EMBL" id="KAH9289640.1"/>
    </source>
</evidence>
<comment type="caution">
    <text evidence="2">The sequence shown here is derived from an EMBL/GenBank/DDBJ whole genome shotgun (WGS) entry which is preliminary data.</text>
</comment>
<accession>A0AA38BU15</accession>
<dbReference type="InterPro" id="IPR050344">
    <property type="entry name" value="Peptidase_M1_aminopeptidases"/>
</dbReference>
<dbReference type="Proteomes" id="UP000824469">
    <property type="component" value="Unassembled WGS sequence"/>
</dbReference>
<dbReference type="GO" id="GO:0005737">
    <property type="term" value="C:cytoplasm"/>
    <property type="evidence" value="ECO:0007669"/>
    <property type="project" value="TreeGrafter"/>
</dbReference>
<reference evidence="2 3" key="1">
    <citation type="journal article" date="2021" name="Nat. Plants">
        <title>The Taxus genome provides insights into paclitaxel biosynthesis.</title>
        <authorList>
            <person name="Xiong X."/>
            <person name="Gou J."/>
            <person name="Liao Q."/>
            <person name="Li Y."/>
            <person name="Zhou Q."/>
            <person name="Bi G."/>
            <person name="Li C."/>
            <person name="Du R."/>
            <person name="Wang X."/>
            <person name="Sun T."/>
            <person name="Guo L."/>
            <person name="Liang H."/>
            <person name="Lu P."/>
            <person name="Wu Y."/>
            <person name="Zhang Z."/>
            <person name="Ro D.K."/>
            <person name="Shang Y."/>
            <person name="Huang S."/>
            <person name="Yan J."/>
        </authorList>
    </citation>
    <scope>NUCLEOTIDE SEQUENCE [LARGE SCALE GENOMIC DNA]</scope>
    <source>
        <strain evidence="2">Ta-2019</strain>
    </source>
</reference>
<sequence>SRKVKFPSNVGIDAEDEILVIEFDEALPQGEEILAIEFQGTLNDQMKCFYRSSYVSNGEKRNMEITLFEPADARICFPCWDEPAYKGYSWVLWEKH</sequence>
<dbReference type="GO" id="GO:0016020">
    <property type="term" value="C:membrane"/>
    <property type="evidence" value="ECO:0007669"/>
    <property type="project" value="TreeGrafter"/>
</dbReference>
<feature type="domain" description="Aminopeptidase N-like N-terminal" evidence="1">
    <location>
        <begin position="12"/>
        <end position="87"/>
    </location>
</feature>
<dbReference type="GO" id="GO:0070006">
    <property type="term" value="F:metalloaminopeptidase activity"/>
    <property type="evidence" value="ECO:0007669"/>
    <property type="project" value="TreeGrafter"/>
</dbReference>
<evidence type="ECO:0000313" key="3">
    <source>
        <dbReference type="Proteomes" id="UP000824469"/>
    </source>
</evidence>
<feature type="non-terminal residue" evidence="2">
    <location>
        <position position="1"/>
    </location>
</feature>
<dbReference type="Gene3D" id="2.60.40.1730">
    <property type="entry name" value="tricorn interacting facor f3 domain"/>
    <property type="match status" value="1"/>
</dbReference>
<dbReference type="AlphaFoldDB" id="A0AA38BU15"/>
<name>A0AA38BU15_TAXCH</name>
<dbReference type="GO" id="GO:0006508">
    <property type="term" value="P:proteolysis"/>
    <property type="evidence" value="ECO:0007669"/>
    <property type="project" value="TreeGrafter"/>
</dbReference>
<dbReference type="InterPro" id="IPR042097">
    <property type="entry name" value="Aminopeptidase_N-like_N_sf"/>
</dbReference>
<keyword evidence="3" id="KW-1185">Reference proteome</keyword>
<dbReference type="Pfam" id="PF17900">
    <property type="entry name" value="Peptidase_M1_N"/>
    <property type="match status" value="1"/>
</dbReference>
<dbReference type="InterPro" id="IPR045357">
    <property type="entry name" value="Aminopeptidase_N-like_N"/>
</dbReference>
<dbReference type="EMBL" id="JAHRHJ020003813">
    <property type="protein sequence ID" value="KAH9289640.1"/>
    <property type="molecule type" value="Genomic_DNA"/>
</dbReference>
<dbReference type="GO" id="GO:0005615">
    <property type="term" value="C:extracellular space"/>
    <property type="evidence" value="ECO:0007669"/>
    <property type="project" value="TreeGrafter"/>
</dbReference>
<dbReference type="GO" id="GO:0042277">
    <property type="term" value="F:peptide binding"/>
    <property type="evidence" value="ECO:0007669"/>
    <property type="project" value="TreeGrafter"/>
</dbReference>
<dbReference type="OMA" id="ADARICF"/>